<evidence type="ECO:0000256" key="3">
    <source>
        <dbReference type="ARBA" id="ARBA00048505"/>
    </source>
</evidence>
<sequence>MQAYPNSGSPDASRPEDRLPEDVTYLRTKISNVVLIGMPGSGSWVLVDTGMPGSASKIMKEARERFGSEKPLAILLTHGHFDHTGSIQDLLELFPDVDVYAHEFEVPFLTGAADYPPGDPTVGGGLMAASAPLYPNKGIDLGSRVKPLPADGSMPFLPDWRWLHTPGHSEGHVSLFRSADGTLVAGDAFITVKQESALAVLTQRREIHGPPTYFTPNWEAARTSVARLAALRPAAAVTGHGEPMAGRELTEGLELLSSRFDELAVPASGRYVDSAHIDPEA</sequence>
<comment type="catalytic activity">
    <reaction evidence="3">
        <text>3',5'-cyclic UMP + H2O = UMP + H(+)</text>
        <dbReference type="Rhea" id="RHEA:70575"/>
        <dbReference type="ChEBI" id="CHEBI:15377"/>
        <dbReference type="ChEBI" id="CHEBI:15378"/>
        <dbReference type="ChEBI" id="CHEBI:57865"/>
        <dbReference type="ChEBI" id="CHEBI:184387"/>
    </reaction>
    <physiologicalReaction direction="left-to-right" evidence="3">
        <dbReference type="Rhea" id="RHEA:70576"/>
    </physiologicalReaction>
</comment>
<dbReference type="OrthoDB" id="9802248at2"/>
<dbReference type="PANTHER" id="PTHR42951:SF17">
    <property type="entry name" value="METALLO-BETA-LACTAMASE DOMAIN-CONTAINING PROTEIN"/>
    <property type="match status" value="1"/>
</dbReference>
<dbReference type="InterPro" id="IPR050855">
    <property type="entry name" value="NDM-1-like"/>
</dbReference>
<comment type="function">
    <text evidence="2">Counteracts the endogenous Pycsar antiviral defense system. Phosphodiesterase that enables metal-dependent hydrolysis of host cyclic nucleotide Pycsar defense signals such as cCMP and cUMP.</text>
</comment>
<dbReference type="Proteomes" id="UP000316968">
    <property type="component" value="Chromosome"/>
</dbReference>
<evidence type="ECO:0000256" key="1">
    <source>
        <dbReference type="ARBA" id="ARBA00034221"/>
    </source>
</evidence>
<protein>
    <submittedName>
        <fullName evidence="5">MBL fold metallo-hydrolase</fullName>
    </submittedName>
</protein>
<dbReference type="AlphaFoldDB" id="A0A4Y6UZ19"/>
<dbReference type="InterPro" id="IPR036866">
    <property type="entry name" value="RibonucZ/Hydroxyglut_hydro"/>
</dbReference>
<dbReference type="PANTHER" id="PTHR42951">
    <property type="entry name" value="METALLO-BETA-LACTAMASE DOMAIN-CONTAINING"/>
    <property type="match status" value="1"/>
</dbReference>
<dbReference type="RefSeq" id="WP_141448211.1">
    <property type="nucleotide sequence ID" value="NZ_CP041217.1"/>
</dbReference>
<gene>
    <name evidence="5" type="ORF">FFV09_12915</name>
</gene>
<evidence type="ECO:0000313" key="6">
    <source>
        <dbReference type="Proteomes" id="UP000316968"/>
    </source>
</evidence>
<organism evidence="5 6">
    <name type="scientific">Saccharibacillus brassicae</name>
    <dbReference type="NCBI Taxonomy" id="2583377"/>
    <lineage>
        <taxon>Bacteria</taxon>
        <taxon>Bacillati</taxon>
        <taxon>Bacillota</taxon>
        <taxon>Bacilli</taxon>
        <taxon>Bacillales</taxon>
        <taxon>Paenibacillaceae</taxon>
        <taxon>Saccharibacillus</taxon>
    </lineage>
</organism>
<dbReference type="CDD" id="cd07721">
    <property type="entry name" value="yflN-like_MBL-fold"/>
    <property type="match status" value="1"/>
</dbReference>
<dbReference type="GO" id="GO:0016787">
    <property type="term" value="F:hydrolase activity"/>
    <property type="evidence" value="ECO:0007669"/>
    <property type="project" value="UniProtKB-KW"/>
</dbReference>
<name>A0A4Y6UZ19_SACBS</name>
<accession>A0A4Y6UZ19</accession>
<dbReference type="EMBL" id="CP041217">
    <property type="protein sequence ID" value="QDH21666.1"/>
    <property type="molecule type" value="Genomic_DNA"/>
</dbReference>
<dbReference type="InterPro" id="IPR001279">
    <property type="entry name" value="Metallo-B-lactamas"/>
</dbReference>
<keyword evidence="6" id="KW-1185">Reference proteome</keyword>
<dbReference type="KEGG" id="saca:FFV09_12915"/>
<proteinExistence type="predicted"/>
<dbReference type="SMART" id="SM00849">
    <property type="entry name" value="Lactamase_B"/>
    <property type="match status" value="1"/>
</dbReference>
<dbReference type="Pfam" id="PF00753">
    <property type="entry name" value="Lactamase_B"/>
    <property type="match status" value="1"/>
</dbReference>
<dbReference type="Gene3D" id="3.60.15.10">
    <property type="entry name" value="Ribonuclease Z/Hydroxyacylglutathione hydrolase-like"/>
    <property type="match status" value="1"/>
</dbReference>
<reference evidence="5 6" key="1">
    <citation type="submission" date="2019-06" db="EMBL/GenBank/DDBJ databases">
        <title>Saccharibacillus brassicae sp. nov., an endophytic bacterium isolated from Chinese cabbage seeds (Brassica pekinensis).</title>
        <authorList>
            <person name="Jiang L."/>
            <person name="Lee J."/>
            <person name="Kim S.W."/>
        </authorList>
    </citation>
    <scope>NUCLEOTIDE SEQUENCE [LARGE SCALE GENOMIC DNA]</scope>
    <source>
        <strain evidence="6">KCTC 43072 / ATSA2</strain>
    </source>
</reference>
<evidence type="ECO:0000313" key="5">
    <source>
        <dbReference type="EMBL" id="QDH21666.1"/>
    </source>
</evidence>
<feature type="domain" description="Metallo-beta-lactamase" evidence="4">
    <location>
        <begin position="30"/>
        <end position="240"/>
    </location>
</feature>
<evidence type="ECO:0000256" key="2">
    <source>
        <dbReference type="ARBA" id="ARBA00034301"/>
    </source>
</evidence>
<evidence type="ECO:0000259" key="4">
    <source>
        <dbReference type="SMART" id="SM00849"/>
    </source>
</evidence>
<comment type="catalytic activity">
    <reaction evidence="1">
        <text>3',5'-cyclic CMP + H2O = CMP + H(+)</text>
        <dbReference type="Rhea" id="RHEA:72675"/>
        <dbReference type="ChEBI" id="CHEBI:15377"/>
        <dbReference type="ChEBI" id="CHEBI:15378"/>
        <dbReference type="ChEBI" id="CHEBI:58003"/>
        <dbReference type="ChEBI" id="CHEBI:60377"/>
    </reaction>
    <physiologicalReaction direction="left-to-right" evidence="1">
        <dbReference type="Rhea" id="RHEA:72676"/>
    </physiologicalReaction>
</comment>
<dbReference type="SUPFAM" id="SSF56281">
    <property type="entry name" value="Metallo-hydrolase/oxidoreductase"/>
    <property type="match status" value="1"/>
</dbReference>
<keyword evidence="5" id="KW-0378">Hydrolase</keyword>